<accession>A0ACB8VN01</accession>
<gene>
    <name evidence="1" type="ORF">L3Q82_003608</name>
</gene>
<reference evidence="1" key="1">
    <citation type="submission" date="2022-04" db="EMBL/GenBank/DDBJ databases">
        <title>Jade perch genome.</title>
        <authorList>
            <person name="Chao B."/>
        </authorList>
    </citation>
    <scope>NUCLEOTIDE SEQUENCE</scope>
    <source>
        <strain evidence="1">CB-2022</strain>
    </source>
</reference>
<evidence type="ECO:0000313" key="1">
    <source>
        <dbReference type="EMBL" id="KAI3356973.1"/>
    </source>
</evidence>
<dbReference type="Proteomes" id="UP000831701">
    <property type="component" value="Chromosome 19"/>
</dbReference>
<proteinExistence type="predicted"/>
<evidence type="ECO:0000313" key="2">
    <source>
        <dbReference type="Proteomes" id="UP000831701"/>
    </source>
</evidence>
<name>A0ACB8VN01_9TELE</name>
<keyword evidence="2" id="KW-1185">Reference proteome</keyword>
<dbReference type="EMBL" id="CM041549">
    <property type="protein sequence ID" value="KAI3356973.1"/>
    <property type="molecule type" value="Genomic_DNA"/>
</dbReference>
<organism evidence="1 2">
    <name type="scientific">Scortum barcoo</name>
    <name type="common">barcoo grunter</name>
    <dbReference type="NCBI Taxonomy" id="214431"/>
    <lineage>
        <taxon>Eukaryota</taxon>
        <taxon>Metazoa</taxon>
        <taxon>Chordata</taxon>
        <taxon>Craniata</taxon>
        <taxon>Vertebrata</taxon>
        <taxon>Euteleostomi</taxon>
        <taxon>Actinopterygii</taxon>
        <taxon>Neopterygii</taxon>
        <taxon>Teleostei</taxon>
        <taxon>Neoteleostei</taxon>
        <taxon>Acanthomorphata</taxon>
        <taxon>Eupercaria</taxon>
        <taxon>Centrarchiformes</taxon>
        <taxon>Terapontoidei</taxon>
        <taxon>Terapontidae</taxon>
        <taxon>Scortum</taxon>
    </lineage>
</organism>
<comment type="caution">
    <text evidence="1">The sequence shown here is derived from an EMBL/GenBank/DDBJ whole genome shotgun (WGS) entry which is preliminary data.</text>
</comment>
<protein>
    <submittedName>
        <fullName evidence="1">Uncharacterized protein</fullName>
    </submittedName>
</protein>
<sequence>MFYPKTPGNDTRCFDTTTDIYIEDYLKYSLGWAFTGFCIPFLITLGCYGHVIVVLCHKRAIDKISRGLVCLNSALNPLVYLHGHEEVCAQLRQLLQQALFAAFSADTMNNTTCPRVPFDFTGRFLPPVYILVFIIGLVANGWGLKSLIQKWKKLKIINIFVLNLGLTDVLYLLTLPIFVVYYSMKSKWIFGDAFCKIMRFCFSLNLYGSIGFLTCISVYRYLAIVHPVRVMGRLTRTHSVVISVVVWLLVGVQSLPDMFYPKTPGNDTRCFDTTTDIYIEDYLKYSLGWAFTGFCIPFLITLGCYGHVIVVLCHKRAIDKNLNLWTRVLLNQRQCRKWFDGVYIAHQISRGLVCLNSALNPLVYLHGHEEVCAQLRQLLQQASDTMNNTTCPRVPFDFTIRFLPPVYILVFIIGLVANGWGLKSLIQKWKKLKIINVFVLNLGLTDVLYLLTLPFLTVYYFMDSKWIFGDAFCKITRFCFSLNLYGSIGFLTCISVYRYLAIVHPMRVMGRLTRTHSVVISVMVWLLVGVQSLPDMFYPKAPGHKPGK</sequence>